<name>A0ACB7Z1Q3_9ERIC</name>
<dbReference type="Proteomes" id="UP000828048">
    <property type="component" value="Chromosome 4"/>
</dbReference>
<evidence type="ECO:0000313" key="1">
    <source>
        <dbReference type="EMBL" id="KAH7859715.1"/>
    </source>
</evidence>
<dbReference type="EMBL" id="CM037154">
    <property type="protein sequence ID" value="KAH7859715.1"/>
    <property type="molecule type" value="Genomic_DNA"/>
</dbReference>
<accession>A0ACB7Z1Q3</accession>
<organism evidence="1 2">
    <name type="scientific">Vaccinium darrowii</name>
    <dbReference type="NCBI Taxonomy" id="229202"/>
    <lineage>
        <taxon>Eukaryota</taxon>
        <taxon>Viridiplantae</taxon>
        <taxon>Streptophyta</taxon>
        <taxon>Embryophyta</taxon>
        <taxon>Tracheophyta</taxon>
        <taxon>Spermatophyta</taxon>
        <taxon>Magnoliopsida</taxon>
        <taxon>eudicotyledons</taxon>
        <taxon>Gunneridae</taxon>
        <taxon>Pentapetalae</taxon>
        <taxon>asterids</taxon>
        <taxon>Ericales</taxon>
        <taxon>Ericaceae</taxon>
        <taxon>Vaccinioideae</taxon>
        <taxon>Vaccinieae</taxon>
        <taxon>Vaccinium</taxon>
    </lineage>
</organism>
<protein>
    <submittedName>
        <fullName evidence="1">Uncharacterized protein</fullName>
    </submittedName>
</protein>
<gene>
    <name evidence="1" type="ORF">Vadar_004642</name>
</gene>
<comment type="caution">
    <text evidence="1">The sequence shown here is derived from an EMBL/GenBank/DDBJ whole genome shotgun (WGS) entry which is preliminary data.</text>
</comment>
<reference evidence="1 2" key="1">
    <citation type="journal article" date="2021" name="Hortic Res">
        <title>High-quality reference genome and annotation aids understanding of berry development for evergreen blueberry (Vaccinium darrowii).</title>
        <authorList>
            <person name="Yu J."/>
            <person name="Hulse-Kemp A.M."/>
            <person name="Babiker E."/>
            <person name="Staton M."/>
        </authorList>
    </citation>
    <scope>NUCLEOTIDE SEQUENCE [LARGE SCALE GENOMIC DNA]</scope>
    <source>
        <strain evidence="2">cv. NJ 8807/NJ 8810</strain>
        <tissue evidence="1">Young leaf</tissue>
    </source>
</reference>
<sequence length="271" mass="28441">MGHALPITAMNVLLYVKAVVSELFLGWLGSLELAGGALSISFTNITSYSVLKGLSSGLELVCNQAYGSKNWDLLSLPLQRMIFILLMAIVPITFLLVNLESIMIFMGQDPKITATAAGDFPHTAELCTGGGDWVGVKGVVVASVVTNLHMVALIAGPRLAVAATGVMIQTTSLMYTMPMALAGCVSPRVGKELGAGKPYKAKLAATVALGCTLVIGFINVIWTVIFREKWGALFTTDELVKALVAAVMPIMGLCELGNCGGLFAGESSLDL</sequence>
<evidence type="ECO:0000313" key="2">
    <source>
        <dbReference type="Proteomes" id="UP000828048"/>
    </source>
</evidence>
<proteinExistence type="predicted"/>
<keyword evidence="2" id="KW-1185">Reference proteome</keyword>